<dbReference type="KEGG" id="dgi:Desgi_4031"/>
<protein>
    <submittedName>
        <fullName evidence="1">Uncharacterized protein</fullName>
    </submittedName>
</protein>
<dbReference type="Proteomes" id="UP000013520">
    <property type="component" value="Chromosome"/>
</dbReference>
<dbReference type="HOGENOM" id="CLU_2141851_0_0_9"/>
<proteinExistence type="predicted"/>
<dbReference type="STRING" id="767817.Desgi_4031"/>
<sequence>MVLKYSNEGRGPYLVDLTHKAKWDLQDKNLAARKPLGLDIPALPGACAFQKGVLINRMNPTQSAIWHLLADAPALPGEPGYTDVTSAWASGLPEKPDQLRRRRNGFVDYSAQ</sequence>
<evidence type="ECO:0000313" key="2">
    <source>
        <dbReference type="Proteomes" id="UP000013520"/>
    </source>
</evidence>
<keyword evidence="2" id="KW-1185">Reference proteome</keyword>
<reference evidence="1 2" key="1">
    <citation type="submission" date="2012-01" db="EMBL/GenBank/DDBJ databases">
        <title>Complete sequence of Desulfotomaculum gibsoniae DSM 7213.</title>
        <authorList>
            <consortium name="US DOE Joint Genome Institute"/>
            <person name="Lucas S."/>
            <person name="Han J."/>
            <person name="Lapidus A."/>
            <person name="Cheng J.-F."/>
            <person name="Goodwin L."/>
            <person name="Pitluck S."/>
            <person name="Peters L."/>
            <person name="Ovchinnikova G."/>
            <person name="Teshima H."/>
            <person name="Detter J.C."/>
            <person name="Han C."/>
            <person name="Tapia R."/>
            <person name="Land M."/>
            <person name="Hauser L."/>
            <person name="Kyrpides N."/>
            <person name="Ivanova N."/>
            <person name="Pagani I."/>
            <person name="Parshina S."/>
            <person name="Plugge C."/>
            <person name="Muyzer G."/>
            <person name="Kuever J."/>
            <person name="Ivanova A."/>
            <person name="Nazina T."/>
            <person name="Klenk H.-P."/>
            <person name="Brambilla E."/>
            <person name="Spring S."/>
            <person name="Stams A.F."/>
            <person name="Woyke T."/>
        </authorList>
    </citation>
    <scope>NUCLEOTIDE SEQUENCE [LARGE SCALE GENOMIC DNA]</scope>
    <source>
        <strain evidence="1 2">DSM 7213</strain>
    </source>
</reference>
<evidence type="ECO:0000313" key="1">
    <source>
        <dbReference type="EMBL" id="AGL03307.1"/>
    </source>
</evidence>
<accession>R4KP17</accession>
<dbReference type="eggNOG" id="ENOG502ZNZ7">
    <property type="taxonomic scope" value="Bacteria"/>
</dbReference>
<dbReference type="EMBL" id="CP003273">
    <property type="protein sequence ID" value="AGL03307.1"/>
    <property type="molecule type" value="Genomic_DNA"/>
</dbReference>
<name>R4KP17_9FIRM</name>
<organism evidence="1 2">
    <name type="scientific">Desulfoscipio gibsoniae DSM 7213</name>
    <dbReference type="NCBI Taxonomy" id="767817"/>
    <lineage>
        <taxon>Bacteria</taxon>
        <taxon>Bacillati</taxon>
        <taxon>Bacillota</taxon>
        <taxon>Clostridia</taxon>
        <taxon>Eubacteriales</taxon>
        <taxon>Desulfallaceae</taxon>
        <taxon>Desulfoscipio</taxon>
    </lineage>
</organism>
<dbReference type="AlphaFoldDB" id="R4KP17"/>
<gene>
    <name evidence="1" type="ORF">Desgi_4031</name>
</gene>